<dbReference type="CDD" id="cd04651">
    <property type="entry name" value="LbH_G1P_AT_C"/>
    <property type="match status" value="1"/>
</dbReference>
<keyword evidence="5" id="KW-0548">Nucleotidyltransferase</keyword>
<dbReference type="Gene3D" id="3.90.550.10">
    <property type="entry name" value="Spore Coat Polysaccharide Biosynthesis Protein SpsA, Chain A"/>
    <property type="match status" value="1"/>
</dbReference>
<organism evidence="5 6">
    <name type="scientific">Eubacterium cellulosolvens (strain ATCC 43171 / JCM 9499 / 6)</name>
    <name type="common">Cillobacterium cellulosolvens</name>
    <dbReference type="NCBI Taxonomy" id="633697"/>
    <lineage>
        <taxon>Bacteria</taxon>
        <taxon>Bacillati</taxon>
        <taxon>Bacillota</taxon>
        <taxon>Clostridia</taxon>
        <taxon>Eubacteriales</taxon>
        <taxon>Eubacteriaceae</taxon>
        <taxon>Eubacterium</taxon>
    </lineage>
</organism>
<dbReference type="PANTHER" id="PTHR43523">
    <property type="entry name" value="GLUCOSE-1-PHOSPHATE ADENYLYLTRANSFERASE-RELATED"/>
    <property type="match status" value="1"/>
</dbReference>
<reference evidence="5 6" key="2">
    <citation type="submission" date="2012-02" db="EMBL/GenBank/DDBJ databases">
        <title>Improved High-Quality Draft sequence of Eubacterium cellulosolvens 6.</title>
        <authorList>
            <consortium name="US DOE Joint Genome Institute"/>
            <person name="Lucas S."/>
            <person name="Han J."/>
            <person name="Lapidus A."/>
            <person name="Cheng J.-F."/>
            <person name="Goodwin L."/>
            <person name="Pitluck S."/>
            <person name="Peters L."/>
            <person name="Mikhailova N."/>
            <person name="Gu W."/>
            <person name="Detter J.C."/>
            <person name="Han C."/>
            <person name="Tapia R."/>
            <person name="Land M."/>
            <person name="Hauser L."/>
            <person name="Kyrpides N."/>
            <person name="Ivanova N."/>
            <person name="Pagani I."/>
            <person name="Johnson E."/>
            <person name="Mukhopadhyay B."/>
            <person name="Anderson I."/>
            <person name="Woyke T."/>
        </authorList>
    </citation>
    <scope>NUCLEOTIDE SEQUENCE [LARGE SCALE GENOMIC DNA]</scope>
    <source>
        <strain evidence="5 6">6</strain>
    </source>
</reference>
<dbReference type="HOGENOM" id="CLU_029499_14_0_9"/>
<evidence type="ECO:0000259" key="4">
    <source>
        <dbReference type="Pfam" id="PF24894"/>
    </source>
</evidence>
<accession>I5ATL1</accession>
<dbReference type="InterPro" id="IPR029044">
    <property type="entry name" value="Nucleotide-diphossugar_trans"/>
</dbReference>
<comment type="similarity">
    <text evidence="1">Belongs to the bacterial/plant glucose-1-phosphate adenylyltransferase family.</text>
</comment>
<evidence type="ECO:0000256" key="1">
    <source>
        <dbReference type="ARBA" id="ARBA00010443"/>
    </source>
</evidence>
<dbReference type="EMBL" id="CM001487">
    <property type="protein sequence ID" value="EIM57134.1"/>
    <property type="molecule type" value="Genomic_DNA"/>
</dbReference>
<dbReference type="STRING" id="633697.EubceDRAFT1_1321"/>
<evidence type="ECO:0000256" key="2">
    <source>
        <dbReference type="ARBA" id="ARBA00023056"/>
    </source>
</evidence>
<dbReference type="OrthoDB" id="9801810at2"/>
<dbReference type="SUPFAM" id="SSF53448">
    <property type="entry name" value="Nucleotide-diphospho-sugar transferases"/>
    <property type="match status" value="1"/>
</dbReference>
<name>I5ATL1_EUBC6</name>
<reference evidence="5 6" key="1">
    <citation type="submission" date="2010-08" db="EMBL/GenBank/DDBJ databases">
        <authorList>
            <consortium name="US DOE Joint Genome Institute (JGI-PGF)"/>
            <person name="Lucas S."/>
            <person name="Copeland A."/>
            <person name="Lapidus A."/>
            <person name="Cheng J.-F."/>
            <person name="Bruce D."/>
            <person name="Goodwin L."/>
            <person name="Pitluck S."/>
            <person name="Land M.L."/>
            <person name="Hauser L."/>
            <person name="Chang Y.-J."/>
            <person name="Anderson I.J."/>
            <person name="Johnson E."/>
            <person name="Mulhopadhyay B."/>
            <person name="Kyrpides N."/>
            <person name="Woyke T.J."/>
        </authorList>
    </citation>
    <scope>NUCLEOTIDE SEQUENCE [LARGE SCALE GENOMIC DNA]</scope>
    <source>
        <strain evidence="5 6">6</strain>
    </source>
</reference>
<dbReference type="InterPro" id="IPR056818">
    <property type="entry name" value="GlmU/GlgC-like_hexapep"/>
</dbReference>
<dbReference type="NCBIfam" id="TIGR02092">
    <property type="entry name" value="glgD"/>
    <property type="match status" value="1"/>
</dbReference>
<dbReference type="InterPro" id="IPR005835">
    <property type="entry name" value="NTP_transferase_dom"/>
</dbReference>
<dbReference type="GO" id="GO:0005978">
    <property type="term" value="P:glycogen biosynthetic process"/>
    <property type="evidence" value="ECO:0007669"/>
    <property type="project" value="UniProtKB-KW"/>
</dbReference>
<dbReference type="GO" id="GO:0008878">
    <property type="term" value="F:glucose-1-phosphate adenylyltransferase activity"/>
    <property type="evidence" value="ECO:0007669"/>
    <property type="project" value="InterPro"/>
</dbReference>
<evidence type="ECO:0000259" key="3">
    <source>
        <dbReference type="Pfam" id="PF00483"/>
    </source>
</evidence>
<dbReference type="InterPro" id="IPR011832">
    <property type="entry name" value="GlgDAde_trans"/>
</dbReference>
<keyword evidence="5" id="KW-0808">Transferase</keyword>
<dbReference type="Pfam" id="PF24894">
    <property type="entry name" value="Hexapep_GlmU"/>
    <property type="match status" value="1"/>
</dbReference>
<dbReference type="PANTHER" id="PTHR43523:SF6">
    <property type="entry name" value="GLYCOGEN BIOSYNTHESIS PROTEIN GLGD"/>
    <property type="match status" value="1"/>
</dbReference>
<dbReference type="Pfam" id="PF00483">
    <property type="entry name" value="NTP_transferase"/>
    <property type="match status" value="1"/>
</dbReference>
<dbReference type="Gene3D" id="2.160.10.10">
    <property type="entry name" value="Hexapeptide repeat proteins"/>
    <property type="match status" value="1"/>
</dbReference>
<dbReference type="CDD" id="cd02508">
    <property type="entry name" value="ADP_Glucose_PP"/>
    <property type="match status" value="1"/>
</dbReference>
<feature type="domain" description="Glucose-1-phosphate adenylyltransferase/Bifunctional protein GlmU-like C-terminal hexapeptide" evidence="4">
    <location>
        <begin position="286"/>
        <end position="354"/>
    </location>
</feature>
<keyword evidence="2" id="KW-0320">Glycogen biosynthesis</keyword>
<dbReference type="AlphaFoldDB" id="I5ATL1"/>
<feature type="domain" description="Nucleotidyl transferase" evidence="3">
    <location>
        <begin position="28"/>
        <end position="255"/>
    </location>
</feature>
<sequence length="371" mass="41797">MCNALGIITSSANNIRVAGMQDYRPMGAFSFAGRYRVIDFPLSNLSNSEIDHIQVYVRENPRSLAEHLSNGSAFNINSKRGKLQLLFSNLNRTNDVYNTDVAAFAQNLNIIARKPQEYVIIAPSYMVYTQDFRTLLDTHIASGADITLLYHHVNNAKNAYLSCDALELNKQKGVLSIERNRGTAKEKNIFMDTYIMKRELFVELIEKARKISSIYTLSQIINKECSEYDVRGVAHRGYFATVSDFESYYNANLDIMNSEEANNLFDPDWPIYTVTTDSAPTKYYETAEVKHSLISNGCVIKGTVENCVIGRGVTIEEGAEVRDSIILAYSKIGKNVQIDHQVVDKWAVIGHEAKLSATAERPGYVKRDDRL</sequence>
<dbReference type="InterPro" id="IPR011004">
    <property type="entry name" value="Trimer_LpxA-like_sf"/>
</dbReference>
<keyword evidence="6" id="KW-1185">Reference proteome</keyword>
<dbReference type="eggNOG" id="COG0448">
    <property type="taxonomic scope" value="Bacteria"/>
</dbReference>
<dbReference type="SUPFAM" id="SSF51161">
    <property type="entry name" value="Trimeric LpxA-like enzymes"/>
    <property type="match status" value="1"/>
</dbReference>
<evidence type="ECO:0000313" key="6">
    <source>
        <dbReference type="Proteomes" id="UP000005753"/>
    </source>
</evidence>
<protein>
    <submittedName>
        <fullName evidence="5">Glucose-1-phosphate adenylyltransferase, GlgD subunit</fullName>
    </submittedName>
</protein>
<evidence type="ECO:0000313" key="5">
    <source>
        <dbReference type="EMBL" id="EIM57134.1"/>
    </source>
</evidence>
<gene>
    <name evidence="5" type="ORF">EubceDRAFT1_1321</name>
</gene>
<dbReference type="InterPro" id="IPR011831">
    <property type="entry name" value="ADP-Glc_PPase"/>
</dbReference>
<dbReference type="Proteomes" id="UP000005753">
    <property type="component" value="Chromosome"/>
</dbReference>
<proteinExistence type="inferred from homology"/>